<accession>A0A1N7NMW3</accession>
<sequence length="328" mass="36637">MQDYSVLPEWPSAYEATGATAVLKQENSDFVVTEIPLGLPSGEGEHVWLDVAKDGANTQFVAAQIAEFAGVRELDVGYAGLKDRYAETRQWFTVWMPKTEAPDFIALEHPEFRVISQARHIKKLRPGDLLGNRFQILLREVKGDRTAIERNLSLVQQYGVPNYFGPQRFGLAGDNVANGMAMLKREIRVRNKKKKGIYLSSVRSFLFNEVLAARIRSGLWGQSLTGDILTDEGVATGPMWGRGRLTTTDDALALESEIAAQHPELCEGLEFSGLNQDRRALAAMPGNMTWSWPEESHLLLTFSLPAGYYATSLIRECIETTEPERYVP</sequence>
<gene>
    <name evidence="4" type="primary">truD</name>
    <name evidence="6" type="ORF">SAMN05421686_107139</name>
</gene>
<dbReference type="InterPro" id="IPR050170">
    <property type="entry name" value="TruD_pseudoU_synthase"/>
</dbReference>
<dbReference type="Proteomes" id="UP000185639">
    <property type="component" value="Unassembled WGS sequence"/>
</dbReference>
<dbReference type="InterPro" id="IPR042214">
    <property type="entry name" value="TruD_catalytic"/>
</dbReference>
<evidence type="ECO:0000313" key="6">
    <source>
        <dbReference type="EMBL" id="SIS99694.1"/>
    </source>
</evidence>
<dbReference type="CDD" id="cd02575">
    <property type="entry name" value="PseudoU_synth_EcTruD"/>
    <property type="match status" value="1"/>
</dbReference>
<keyword evidence="3 4" id="KW-0413">Isomerase</keyword>
<evidence type="ECO:0000313" key="7">
    <source>
        <dbReference type="Proteomes" id="UP000185639"/>
    </source>
</evidence>
<comment type="catalytic activity">
    <reaction evidence="4">
        <text>uridine(13) in tRNA = pseudouridine(13) in tRNA</text>
        <dbReference type="Rhea" id="RHEA:42540"/>
        <dbReference type="Rhea" id="RHEA-COMP:10105"/>
        <dbReference type="Rhea" id="RHEA-COMP:10106"/>
        <dbReference type="ChEBI" id="CHEBI:65314"/>
        <dbReference type="ChEBI" id="CHEBI:65315"/>
        <dbReference type="EC" id="5.4.99.27"/>
    </reaction>
</comment>
<keyword evidence="7" id="KW-1185">Reference proteome</keyword>
<dbReference type="EC" id="5.4.99.27" evidence="4"/>
<dbReference type="OrthoDB" id="1550679at2"/>
<evidence type="ECO:0000259" key="5">
    <source>
        <dbReference type="PROSITE" id="PS50984"/>
    </source>
</evidence>
<dbReference type="GO" id="GO:0003723">
    <property type="term" value="F:RNA binding"/>
    <property type="evidence" value="ECO:0007669"/>
    <property type="project" value="InterPro"/>
</dbReference>
<dbReference type="EMBL" id="FTOH01000007">
    <property type="protein sequence ID" value="SIS99694.1"/>
    <property type="molecule type" value="Genomic_DNA"/>
</dbReference>
<dbReference type="Gene3D" id="3.30.2350.20">
    <property type="entry name" value="TruD, catalytic domain"/>
    <property type="match status" value="2"/>
</dbReference>
<dbReference type="Pfam" id="PF01142">
    <property type="entry name" value="TruD"/>
    <property type="match status" value="1"/>
</dbReference>
<dbReference type="STRING" id="484498.SAMN05421686_107139"/>
<evidence type="ECO:0000256" key="3">
    <source>
        <dbReference type="ARBA" id="ARBA00023235"/>
    </source>
</evidence>
<dbReference type="InterPro" id="IPR011760">
    <property type="entry name" value="PsdUridine_synth_TruD_insert"/>
</dbReference>
<name>A0A1N7NMW3_9GAMM</name>
<dbReference type="GO" id="GO:0160150">
    <property type="term" value="F:tRNA pseudouridine(13) synthase activity"/>
    <property type="evidence" value="ECO:0007669"/>
    <property type="project" value="UniProtKB-EC"/>
</dbReference>
<keyword evidence="2 4" id="KW-0819">tRNA processing</keyword>
<organism evidence="6 7">
    <name type="scientific">Thalassolituus maritimus</name>
    <dbReference type="NCBI Taxonomy" id="484498"/>
    <lineage>
        <taxon>Bacteria</taxon>
        <taxon>Pseudomonadati</taxon>
        <taxon>Pseudomonadota</taxon>
        <taxon>Gammaproteobacteria</taxon>
        <taxon>Oceanospirillales</taxon>
        <taxon>Oceanospirillaceae</taxon>
        <taxon>Thalassolituus</taxon>
    </lineage>
</organism>
<evidence type="ECO:0000256" key="2">
    <source>
        <dbReference type="ARBA" id="ARBA00022694"/>
    </source>
</evidence>
<dbReference type="GO" id="GO:0031119">
    <property type="term" value="P:tRNA pseudouridine synthesis"/>
    <property type="evidence" value="ECO:0007669"/>
    <property type="project" value="UniProtKB-UniRule"/>
</dbReference>
<evidence type="ECO:0000256" key="4">
    <source>
        <dbReference type="HAMAP-Rule" id="MF_01082"/>
    </source>
</evidence>
<feature type="domain" description="TRUD" evidence="5">
    <location>
        <begin position="159"/>
        <end position="283"/>
    </location>
</feature>
<dbReference type="PANTHER" id="PTHR47811">
    <property type="entry name" value="TRNA PSEUDOURIDINE SYNTHASE D"/>
    <property type="match status" value="1"/>
</dbReference>
<dbReference type="AlphaFoldDB" id="A0A1N7NMW3"/>
<dbReference type="PANTHER" id="PTHR47811:SF1">
    <property type="entry name" value="TRNA PSEUDOURIDINE SYNTHASE D"/>
    <property type="match status" value="1"/>
</dbReference>
<reference evidence="7" key="1">
    <citation type="submission" date="2017-01" db="EMBL/GenBank/DDBJ databases">
        <authorList>
            <person name="Varghese N."/>
            <person name="Submissions S."/>
        </authorList>
    </citation>
    <scope>NUCLEOTIDE SEQUENCE [LARGE SCALE GENOMIC DNA]</scope>
    <source>
        <strain evidence="7">DSM 24913</strain>
    </source>
</reference>
<dbReference type="InterPro" id="IPR020103">
    <property type="entry name" value="PsdUridine_synth_cat_dom_sf"/>
</dbReference>
<dbReference type="PROSITE" id="PS50984">
    <property type="entry name" value="TRUD"/>
    <property type="match status" value="1"/>
</dbReference>
<feature type="active site" description="Nucleophile" evidence="4">
    <location>
        <position position="83"/>
    </location>
</feature>
<dbReference type="HAMAP" id="MF_01082">
    <property type="entry name" value="TruD"/>
    <property type="match status" value="1"/>
</dbReference>
<dbReference type="SUPFAM" id="SSF55120">
    <property type="entry name" value="Pseudouridine synthase"/>
    <property type="match status" value="1"/>
</dbReference>
<dbReference type="RefSeq" id="WP_068437225.1">
    <property type="nucleotide sequence ID" value="NZ_FTOH01000007.1"/>
</dbReference>
<evidence type="ECO:0000256" key="1">
    <source>
        <dbReference type="ARBA" id="ARBA00007953"/>
    </source>
</evidence>
<protein>
    <recommendedName>
        <fullName evidence="4">tRNA pseudouridine synthase D</fullName>
        <ecNumber evidence="4">5.4.99.27</ecNumber>
    </recommendedName>
    <alternativeName>
        <fullName evidence="4">tRNA pseudouridine(13) synthase</fullName>
    </alternativeName>
    <alternativeName>
        <fullName evidence="4">tRNA pseudouridylate synthase D</fullName>
    </alternativeName>
    <alternativeName>
        <fullName evidence="4">tRNA-uridine isomerase D</fullName>
    </alternativeName>
</protein>
<comment type="similarity">
    <text evidence="1 4">Belongs to the pseudouridine synthase TruD family.</text>
</comment>
<comment type="function">
    <text evidence="4">Responsible for synthesis of pseudouridine from uracil-13 in transfer RNAs.</text>
</comment>
<dbReference type="InterPro" id="IPR001656">
    <property type="entry name" value="PsdUridine_synth_TruD"/>
</dbReference>
<dbReference type="GO" id="GO:0005829">
    <property type="term" value="C:cytosol"/>
    <property type="evidence" value="ECO:0007669"/>
    <property type="project" value="TreeGrafter"/>
</dbReference>
<proteinExistence type="inferred from homology"/>